<reference evidence="1 2" key="1">
    <citation type="submission" date="2016-10" db="EMBL/GenBank/DDBJ databases">
        <authorList>
            <person name="de Groot N.N."/>
        </authorList>
    </citation>
    <scope>NUCLEOTIDE SEQUENCE [LARGE SCALE GENOMIC DNA]</scope>
    <source>
        <strain evidence="1 2">DSM 10495</strain>
    </source>
</reference>
<name>A0A1H4JXM1_9MICC</name>
<sequence>MQAVSLLAALEGPEKLLSGLVADFANVTRALRSRQIISALSNSDFARITTALAVFLANLNIWNGGGAEHRDRLNKELTEELLEMTRIVRAAGWKWPNKTFVERLTNGSADADASSTEE</sequence>
<dbReference type="Proteomes" id="UP000182652">
    <property type="component" value="Unassembled WGS sequence"/>
</dbReference>
<gene>
    <name evidence="1" type="ORF">SAMN04489745_0433</name>
</gene>
<evidence type="ECO:0000313" key="2">
    <source>
        <dbReference type="Proteomes" id="UP000182652"/>
    </source>
</evidence>
<organism evidence="1 2">
    <name type="scientific">Arthrobacter woluwensis</name>
    <dbReference type="NCBI Taxonomy" id="156980"/>
    <lineage>
        <taxon>Bacteria</taxon>
        <taxon>Bacillati</taxon>
        <taxon>Actinomycetota</taxon>
        <taxon>Actinomycetes</taxon>
        <taxon>Micrococcales</taxon>
        <taxon>Micrococcaceae</taxon>
        <taxon>Arthrobacter</taxon>
    </lineage>
</organism>
<dbReference type="AlphaFoldDB" id="A0A1H4JXM1"/>
<evidence type="ECO:0000313" key="1">
    <source>
        <dbReference type="EMBL" id="SEB50756.1"/>
    </source>
</evidence>
<dbReference type="EMBL" id="FNSN01000003">
    <property type="protein sequence ID" value="SEB50756.1"/>
    <property type="molecule type" value="Genomic_DNA"/>
</dbReference>
<accession>A0A1H4JXM1</accession>
<proteinExistence type="predicted"/>
<protein>
    <submittedName>
        <fullName evidence="1">Uncharacterized protein</fullName>
    </submittedName>
</protein>
<keyword evidence="2" id="KW-1185">Reference proteome</keyword>